<dbReference type="AlphaFoldDB" id="A0A8I6RGG7"/>
<evidence type="ECO:0000313" key="1">
    <source>
        <dbReference type="EnsemblMetazoa" id="XP_014243392.1"/>
    </source>
</evidence>
<reference evidence="1" key="1">
    <citation type="submission" date="2022-01" db="UniProtKB">
        <authorList>
            <consortium name="EnsemblMetazoa"/>
        </authorList>
    </citation>
    <scope>IDENTIFICATION</scope>
</reference>
<dbReference type="EnsemblMetazoa" id="XM_014387905.1">
    <property type="protein sequence ID" value="XP_014243391.1"/>
    <property type="gene ID" value="LOC106663231"/>
</dbReference>
<organism evidence="1 2">
    <name type="scientific">Cimex lectularius</name>
    <name type="common">Bed bug</name>
    <name type="synonym">Acanthia lectularia</name>
    <dbReference type="NCBI Taxonomy" id="79782"/>
    <lineage>
        <taxon>Eukaryota</taxon>
        <taxon>Metazoa</taxon>
        <taxon>Ecdysozoa</taxon>
        <taxon>Arthropoda</taxon>
        <taxon>Hexapoda</taxon>
        <taxon>Insecta</taxon>
        <taxon>Pterygota</taxon>
        <taxon>Neoptera</taxon>
        <taxon>Paraneoptera</taxon>
        <taxon>Hemiptera</taxon>
        <taxon>Heteroptera</taxon>
        <taxon>Panheteroptera</taxon>
        <taxon>Cimicomorpha</taxon>
        <taxon>Cimicidae</taxon>
        <taxon>Cimex</taxon>
    </lineage>
</organism>
<dbReference type="OMA" id="FAITRIC"/>
<evidence type="ECO:0000313" key="2">
    <source>
        <dbReference type="Proteomes" id="UP000494040"/>
    </source>
</evidence>
<dbReference type="OrthoDB" id="10527337at2759"/>
<dbReference type="GeneID" id="106663231"/>
<protein>
    <submittedName>
        <fullName evidence="1">Uncharacterized protein</fullName>
    </submittedName>
</protein>
<dbReference type="Proteomes" id="UP000494040">
    <property type="component" value="Unassembled WGS sequence"/>
</dbReference>
<keyword evidence="2" id="KW-1185">Reference proteome</keyword>
<name>A0A8I6RGG7_CIMLE</name>
<dbReference type="EnsemblMetazoa" id="XM_014387906.1">
    <property type="protein sequence ID" value="XP_014243392.1"/>
    <property type="gene ID" value="LOC106663231"/>
</dbReference>
<dbReference type="KEGG" id="clec:106663231"/>
<dbReference type="RefSeq" id="XP_014243392.1">
    <property type="nucleotide sequence ID" value="XM_014387906.1"/>
</dbReference>
<dbReference type="RefSeq" id="XP_014243391.1">
    <property type="nucleotide sequence ID" value="XM_014387905.1"/>
</dbReference>
<proteinExistence type="predicted"/>
<accession>A0A8I6RGG7</accession>
<sequence length="934" mass="108379">MIHFVHLLNNEDIPVQEVAEEFLDVFHQNHEEGTADFVELLFHAGGWSTFVYLGGTFPQKQQFVEIKANATHDLFAPVANREIDFQRRFSEFLSIVLESNKCCLMYNDQFMSVVIRAYQILSAGKWDMFRLIAQILGMKMLCSLNKEYEKLKTNYISDISNPMTLSRIHRNTLYQGWQQSFFKIYHLVQFFVYKTLCEKCQGQGTADIVASPFCRLTNLLNELMISTTLPPTPMFKDRWLTLILNGLRDKNYDHKGLCYMVLYLLLCRPEDPRWQMRLFDFVKSDLLYSLRMYTDLSLISLRILSSVAKCTRIDLNGFELETIYYYLYNPDQSLAILAAELVFEFHMRQSQDGFLIIKNLIKVCRNSFMRCDELLMDSIYDNIKDIVTWESWTDFLKDCVEEDVHDVMALLYAYARKMTTGFIPRFRTTIIREMSPEEVTENRRTFTDHFLKDWFCLLELGKLTVRPKSLAKLIKLPQYFDEAIISKENDAMTDVAKVCLAYITLGHEHTLIEECCRTLSKMSEFSRHNPDVCQEVNLIISATTKVVFKDFKKFKTDLMTQCQILSATKFLEVDDLILWEVSMEKLSVASAQRMNQNLIKTLILMLFQLLMKRAKCVINELCETKTCNLGMVNVLVSNCMSRSIALNSVIRAFLAPSFGPDVRKVAFMTMLDLLEFLGPHMTLPEGIWFSKTAFDDEDVYKLVSYTTEMIENSNSCQTNHITSAKLKDCCSVLYKLCMFISKGILDVQCLTPLMRHLGKNPIHDDIIVEAINKFTSMFPHKWELLSNAIFNTYAIIKDDCLPNDLPLQDTAEVREMMSKLFTELSVLTQVLTRRLRFSDPRTLRKVSIRLHTVLIDQALKPTGFRSCIDLLYAIRDLLANEDVQFILSCLDEYHIEFSADVAKYYNFLKQSISPTPTFLSERDNLQLLAAYPIS</sequence>